<sequence>MPRGQIPCRAIALTLAMTCTTAMLPAQSPVPITNAERWLRAVKTPEFTTPATKEAWVKQRAEIRTTLQSLLGTFPPRPAIPQITTLSREEKDGYVLEKFRFENGLGMTVPGYLFLPTNAAASGKKSPAILYCHWHGGQYDIGKEELLQTNATPVPAGPTLAKLGYAVLGIDACCFGERNGEGPGGTTEKGSAGEMTAAKFQLWAGRTLWGVIVRDDLMALDYLCSRPEVDASRIGVTGISMGSTRSWWIMALDDRPRAAVNVACMTRYRDLASAQNLKAHGIYYFVPGMLQHFDSEAVIALAAPRPMLFMTGDQDSGSPISGIKAIEQKVKPIYQLHDSPAHFENIIYPGVGHVYLPEMWERTVQWMDKHVKTQP</sequence>
<name>A0A366H9Y5_9BACT</name>
<dbReference type="GO" id="GO:0016787">
    <property type="term" value="F:hydrolase activity"/>
    <property type="evidence" value="ECO:0007669"/>
    <property type="project" value="UniProtKB-KW"/>
</dbReference>
<dbReference type="PANTHER" id="PTHR47381">
    <property type="entry name" value="ALPHA/BETA-HYDROLASES SUPERFAMILY PROTEIN"/>
    <property type="match status" value="1"/>
</dbReference>
<feature type="chain" id="PRO_5016818783" evidence="1">
    <location>
        <begin position="29"/>
        <end position="375"/>
    </location>
</feature>
<evidence type="ECO:0000256" key="1">
    <source>
        <dbReference type="SAM" id="SignalP"/>
    </source>
</evidence>
<dbReference type="Proteomes" id="UP000253426">
    <property type="component" value="Unassembled WGS sequence"/>
</dbReference>
<dbReference type="Pfam" id="PF12715">
    <property type="entry name" value="Abhydrolase_7"/>
    <property type="match status" value="1"/>
</dbReference>
<evidence type="ECO:0000313" key="3">
    <source>
        <dbReference type="Proteomes" id="UP000253426"/>
    </source>
</evidence>
<dbReference type="AlphaFoldDB" id="A0A366H9Y5"/>
<protein>
    <submittedName>
        <fullName evidence="2">Alpha/beta hydrolase family protein</fullName>
    </submittedName>
</protein>
<dbReference type="Gene3D" id="3.40.50.1820">
    <property type="entry name" value="alpha/beta hydrolase"/>
    <property type="match status" value="1"/>
</dbReference>
<keyword evidence="3" id="KW-1185">Reference proteome</keyword>
<dbReference type="InterPro" id="IPR025890">
    <property type="entry name" value="Abhydrolase_bac"/>
</dbReference>
<comment type="caution">
    <text evidence="2">The sequence shown here is derived from an EMBL/GenBank/DDBJ whole genome shotgun (WGS) entry which is preliminary data.</text>
</comment>
<gene>
    <name evidence="2" type="ORF">DES53_110104</name>
</gene>
<evidence type="ECO:0000313" key="2">
    <source>
        <dbReference type="EMBL" id="RBP39080.1"/>
    </source>
</evidence>
<reference evidence="2 3" key="1">
    <citation type="submission" date="2018-06" db="EMBL/GenBank/DDBJ databases">
        <title>Genomic Encyclopedia of Type Strains, Phase IV (KMG-IV): sequencing the most valuable type-strain genomes for metagenomic binning, comparative biology and taxonomic classification.</title>
        <authorList>
            <person name="Goeker M."/>
        </authorList>
    </citation>
    <scope>NUCLEOTIDE SEQUENCE [LARGE SCALE GENOMIC DNA]</scope>
    <source>
        <strain evidence="2 3">DSM 25532</strain>
    </source>
</reference>
<accession>A0A366H9Y5</accession>
<dbReference type="EMBL" id="QNRR01000010">
    <property type="protein sequence ID" value="RBP39080.1"/>
    <property type="molecule type" value="Genomic_DNA"/>
</dbReference>
<dbReference type="PANTHER" id="PTHR47381:SF3">
    <property type="entry name" value="ALPHA_BETA-HYDROLASES SUPERFAMILY PROTEIN"/>
    <property type="match status" value="1"/>
</dbReference>
<dbReference type="RefSeq" id="WP_170157350.1">
    <property type="nucleotide sequence ID" value="NZ_QNRR01000010.1"/>
</dbReference>
<dbReference type="InterPro" id="IPR029058">
    <property type="entry name" value="AB_hydrolase_fold"/>
</dbReference>
<keyword evidence="1" id="KW-0732">Signal</keyword>
<proteinExistence type="predicted"/>
<keyword evidence="2" id="KW-0378">Hydrolase</keyword>
<dbReference type="SUPFAM" id="SSF53474">
    <property type="entry name" value="alpha/beta-Hydrolases"/>
    <property type="match status" value="1"/>
</dbReference>
<feature type="signal peptide" evidence="1">
    <location>
        <begin position="1"/>
        <end position="28"/>
    </location>
</feature>
<organism evidence="2 3">
    <name type="scientific">Roseimicrobium gellanilyticum</name>
    <dbReference type="NCBI Taxonomy" id="748857"/>
    <lineage>
        <taxon>Bacteria</taxon>
        <taxon>Pseudomonadati</taxon>
        <taxon>Verrucomicrobiota</taxon>
        <taxon>Verrucomicrobiia</taxon>
        <taxon>Verrucomicrobiales</taxon>
        <taxon>Verrucomicrobiaceae</taxon>
        <taxon>Roseimicrobium</taxon>
    </lineage>
</organism>